<reference evidence="2 3" key="1">
    <citation type="submission" date="2016-09" db="EMBL/GenBank/DDBJ databases">
        <authorList>
            <person name="Capua I."/>
            <person name="De Benedictis P."/>
            <person name="Joannis T."/>
            <person name="Lombin L.H."/>
            <person name="Cattoli G."/>
        </authorList>
    </citation>
    <scope>NUCLEOTIDE SEQUENCE [LARGE SCALE GENOMIC DNA]</scope>
    <source>
        <strain evidence="2 3">NIO-1002</strain>
    </source>
</reference>
<dbReference type="GO" id="GO:0008081">
    <property type="term" value="F:phosphoric diester hydrolase activity"/>
    <property type="evidence" value="ECO:0007669"/>
    <property type="project" value="InterPro"/>
</dbReference>
<dbReference type="PANTHER" id="PTHR43805">
    <property type="entry name" value="GLYCEROPHOSPHORYL DIESTER PHOSPHODIESTERASE"/>
    <property type="match status" value="1"/>
</dbReference>
<dbReference type="EMBL" id="FMYG01000002">
    <property type="protein sequence ID" value="SDB96837.1"/>
    <property type="molecule type" value="Genomic_DNA"/>
</dbReference>
<dbReference type="InterPro" id="IPR030395">
    <property type="entry name" value="GP_PDE_dom"/>
</dbReference>
<sequence length="270" mass="28673">MNASAAARHPYLSPDAPRVLAHRGLVTPDAAALGVAENSFAAVAEAHAAGVAYVESDCHLTADGAVVLFHDDDLRRVADDPRAIADVRVHELEEIMSERGGLITLAQALDAFPDVRFNLDVKAAAAAESVGRLVAPHAERVLVTSFSDARRREALAAARSAGAVRRPATSPGIDTAKRLVAARALRRTTRVRALLADLDALQLPERRGPIRVVTRGLVRDAHAAGVEVHVWTVNAEDDMERLLDLGVDGLVTDRADVALAVVNRRGTTAV</sequence>
<evidence type="ECO:0000313" key="3">
    <source>
        <dbReference type="Proteomes" id="UP000183203"/>
    </source>
</evidence>
<dbReference type="Pfam" id="PF03009">
    <property type="entry name" value="GDPD"/>
    <property type="match status" value="1"/>
</dbReference>
<dbReference type="InterPro" id="IPR017946">
    <property type="entry name" value="PLC-like_Pdiesterase_TIM-brl"/>
</dbReference>
<dbReference type="AlphaFoldDB" id="A0A1G6HRB3"/>
<dbReference type="PANTHER" id="PTHR43805:SF1">
    <property type="entry name" value="GP-PDE DOMAIN-CONTAINING PROTEIN"/>
    <property type="match status" value="1"/>
</dbReference>
<dbReference type="Proteomes" id="UP000183203">
    <property type="component" value="Unassembled WGS sequence"/>
</dbReference>
<dbReference type="Gene3D" id="3.20.20.190">
    <property type="entry name" value="Phosphatidylinositol (PI) phosphodiesterase"/>
    <property type="match status" value="1"/>
</dbReference>
<organism evidence="2 3">
    <name type="scientific">Microbacterium enclense</name>
    <dbReference type="NCBI Taxonomy" id="993073"/>
    <lineage>
        <taxon>Bacteria</taxon>
        <taxon>Bacillati</taxon>
        <taxon>Actinomycetota</taxon>
        <taxon>Actinomycetes</taxon>
        <taxon>Micrococcales</taxon>
        <taxon>Microbacteriaceae</taxon>
        <taxon>Microbacterium</taxon>
    </lineage>
</organism>
<dbReference type="RefSeq" id="WP_058231614.1">
    <property type="nucleotide sequence ID" value="NZ_FMYG01000002.1"/>
</dbReference>
<name>A0A1G6HRB3_9MICO</name>
<dbReference type="SUPFAM" id="SSF51695">
    <property type="entry name" value="PLC-like phosphodiesterases"/>
    <property type="match status" value="1"/>
</dbReference>
<dbReference type="OrthoDB" id="5241788at2"/>
<evidence type="ECO:0000259" key="1">
    <source>
        <dbReference type="PROSITE" id="PS51704"/>
    </source>
</evidence>
<evidence type="ECO:0000313" key="2">
    <source>
        <dbReference type="EMBL" id="SDB96837.1"/>
    </source>
</evidence>
<dbReference type="GO" id="GO:0006629">
    <property type="term" value="P:lipid metabolic process"/>
    <property type="evidence" value="ECO:0007669"/>
    <property type="project" value="InterPro"/>
</dbReference>
<gene>
    <name evidence="2" type="ORF">SAMN05216418_1413</name>
</gene>
<dbReference type="PROSITE" id="PS51704">
    <property type="entry name" value="GP_PDE"/>
    <property type="match status" value="1"/>
</dbReference>
<accession>A0A1G6HRB3</accession>
<feature type="domain" description="GP-PDE" evidence="1">
    <location>
        <begin position="23"/>
        <end position="262"/>
    </location>
</feature>
<proteinExistence type="predicted"/>
<dbReference type="STRING" id="993073.AS029_05785"/>
<protein>
    <submittedName>
        <fullName evidence="2">Glycerophosphoryl diester phosphodiesterase</fullName>
    </submittedName>
</protein>